<dbReference type="EMBL" id="BTGU01000026">
    <property type="protein sequence ID" value="GMN47848.1"/>
    <property type="molecule type" value="Genomic_DNA"/>
</dbReference>
<name>A0AA88AKI6_FICCA</name>
<evidence type="ECO:0000313" key="1">
    <source>
        <dbReference type="EMBL" id="GMN47848.1"/>
    </source>
</evidence>
<accession>A0AA88AKI6</accession>
<keyword evidence="2" id="KW-1185">Reference proteome</keyword>
<comment type="caution">
    <text evidence="1">The sequence shown here is derived from an EMBL/GenBank/DDBJ whole genome shotgun (WGS) entry which is preliminary data.</text>
</comment>
<organism evidence="1 2">
    <name type="scientific">Ficus carica</name>
    <name type="common">Common fig</name>
    <dbReference type="NCBI Taxonomy" id="3494"/>
    <lineage>
        <taxon>Eukaryota</taxon>
        <taxon>Viridiplantae</taxon>
        <taxon>Streptophyta</taxon>
        <taxon>Embryophyta</taxon>
        <taxon>Tracheophyta</taxon>
        <taxon>Spermatophyta</taxon>
        <taxon>Magnoliopsida</taxon>
        <taxon>eudicotyledons</taxon>
        <taxon>Gunneridae</taxon>
        <taxon>Pentapetalae</taxon>
        <taxon>rosids</taxon>
        <taxon>fabids</taxon>
        <taxon>Rosales</taxon>
        <taxon>Moraceae</taxon>
        <taxon>Ficeae</taxon>
        <taxon>Ficus</taxon>
    </lineage>
</organism>
<reference evidence="1" key="1">
    <citation type="submission" date="2023-07" db="EMBL/GenBank/DDBJ databases">
        <title>draft genome sequence of fig (Ficus carica).</title>
        <authorList>
            <person name="Takahashi T."/>
            <person name="Nishimura K."/>
        </authorList>
    </citation>
    <scope>NUCLEOTIDE SEQUENCE</scope>
</reference>
<sequence length="132" mass="14324">MTPQTMERLLRRSQANKPMTERQEASDQRIAQLIAKNRELRKCMDASLSFTVQIPSNVATHGNDNLPLTTFVVPSTGKFQSTMAFTPYCQLHPMASLASLVTPLTSTTVGIIPLGSTVHGSIAALPTLVINT</sequence>
<protein>
    <submittedName>
        <fullName evidence="1">Uncharacterized protein</fullName>
    </submittedName>
</protein>
<dbReference type="Gramene" id="FCD_00024079-RA">
    <property type="protein sequence ID" value="FCD_00024079-RA:cds"/>
    <property type="gene ID" value="FCD_00024079"/>
</dbReference>
<gene>
    <name evidence="1" type="ORF">TIFTF001_017020</name>
</gene>
<proteinExistence type="predicted"/>
<dbReference type="Proteomes" id="UP001187192">
    <property type="component" value="Unassembled WGS sequence"/>
</dbReference>
<evidence type="ECO:0000313" key="2">
    <source>
        <dbReference type="Proteomes" id="UP001187192"/>
    </source>
</evidence>
<dbReference type="AlphaFoldDB" id="A0AA88AKI6"/>